<evidence type="ECO:0000256" key="12">
    <source>
        <dbReference type="ARBA" id="ARBA00052690"/>
    </source>
</evidence>
<evidence type="ECO:0000256" key="5">
    <source>
        <dbReference type="ARBA" id="ARBA00021413"/>
    </source>
</evidence>
<comment type="catalytic activity">
    <reaction evidence="11">
        <text>L-proline + NAD(+) = (S)-1-pyrroline-5-carboxylate + NADH + 2 H(+)</text>
        <dbReference type="Rhea" id="RHEA:14105"/>
        <dbReference type="ChEBI" id="CHEBI:15378"/>
        <dbReference type="ChEBI" id="CHEBI:17388"/>
        <dbReference type="ChEBI" id="CHEBI:57540"/>
        <dbReference type="ChEBI" id="CHEBI:57945"/>
        <dbReference type="ChEBI" id="CHEBI:60039"/>
        <dbReference type="EC" id="1.5.1.2"/>
    </reaction>
</comment>
<dbReference type="GO" id="GO:0004735">
    <property type="term" value="F:pyrroline-5-carboxylate reductase activity"/>
    <property type="evidence" value="ECO:0007669"/>
    <property type="project" value="UniProtKB-EC"/>
</dbReference>
<keyword evidence="10 13" id="KW-0560">Oxidoreductase</keyword>
<dbReference type="GO" id="GO:0005737">
    <property type="term" value="C:cytoplasm"/>
    <property type="evidence" value="ECO:0007669"/>
    <property type="project" value="UniProtKB-SubCell"/>
</dbReference>
<evidence type="ECO:0000256" key="13">
    <source>
        <dbReference type="RuleBase" id="RU003903"/>
    </source>
</evidence>
<dbReference type="Proteomes" id="UP001205105">
    <property type="component" value="Unassembled WGS sequence"/>
</dbReference>
<dbReference type="FunFam" id="1.10.3730.10:FF:000001">
    <property type="entry name" value="Pyrroline-5-carboxylate reductase"/>
    <property type="match status" value="1"/>
</dbReference>
<dbReference type="Pfam" id="PF14748">
    <property type="entry name" value="P5CR_dimer"/>
    <property type="match status" value="1"/>
</dbReference>
<dbReference type="HAMAP" id="MF_01925">
    <property type="entry name" value="P5C_reductase"/>
    <property type="match status" value="1"/>
</dbReference>
<dbReference type="EMBL" id="JADXDR010000111">
    <property type="protein sequence ID" value="KAI7838954.1"/>
    <property type="molecule type" value="Genomic_DNA"/>
</dbReference>
<dbReference type="SUPFAM" id="SSF48179">
    <property type="entry name" value="6-phosphogluconate dehydrogenase C-terminal domain-like"/>
    <property type="match status" value="1"/>
</dbReference>
<gene>
    <name evidence="16" type="ORF">COHA_007274</name>
</gene>
<dbReference type="InterPro" id="IPR053790">
    <property type="entry name" value="P5CR-like_CS"/>
</dbReference>
<evidence type="ECO:0000256" key="1">
    <source>
        <dbReference type="ARBA" id="ARBA00004496"/>
    </source>
</evidence>
<keyword evidence="8 13" id="KW-0641">Proline biosynthesis</keyword>
<evidence type="ECO:0000313" key="17">
    <source>
        <dbReference type="Proteomes" id="UP001205105"/>
    </source>
</evidence>
<dbReference type="FunFam" id="3.40.50.720:FF:000190">
    <property type="entry name" value="Pyrroline-5-carboxylate reductase"/>
    <property type="match status" value="1"/>
</dbReference>
<comment type="pathway">
    <text evidence="2 13">Amino-acid biosynthesis; L-proline biosynthesis; L-proline from L-glutamate 5-semialdehyde: step 1/1.</text>
</comment>
<dbReference type="EC" id="1.5.1.2" evidence="4 13"/>
<keyword evidence="17" id="KW-1185">Reference proteome</keyword>
<comment type="catalytic activity">
    <reaction evidence="12 13">
        <text>L-proline + NADP(+) = (S)-1-pyrroline-5-carboxylate + NADPH + 2 H(+)</text>
        <dbReference type="Rhea" id="RHEA:14109"/>
        <dbReference type="ChEBI" id="CHEBI:15378"/>
        <dbReference type="ChEBI" id="CHEBI:17388"/>
        <dbReference type="ChEBI" id="CHEBI:57783"/>
        <dbReference type="ChEBI" id="CHEBI:58349"/>
        <dbReference type="ChEBI" id="CHEBI:60039"/>
        <dbReference type="EC" id="1.5.1.2"/>
    </reaction>
</comment>
<protein>
    <recommendedName>
        <fullName evidence="5 13">Pyrroline-5-carboxylate reductase</fullName>
        <ecNumber evidence="4 13">1.5.1.2</ecNumber>
    </recommendedName>
</protein>
<evidence type="ECO:0000256" key="11">
    <source>
        <dbReference type="ARBA" id="ARBA00050547"/>
    </source>
</evidence>
<sequence>MPAFAARLCALQGVAAGGSGWRPGPAPHQRQQWAGITASSAQDAAAAAAAAPSPPKSIAEKIGFIGAGQMGEALLRGFLRAKLLGMWHTGLLLPSSLLHSVKDWERREALERMGVGSVFGDATEGGSCDVANFARILLLCTKPQALPEVLESLAPHVTEEHLVISIAAGVTLNTMEQALGPHVRVVRVMPNTPALVQCGATAYALGRNATERDAELVDLLFSSVGFCIQVQEKQLDAVTGLSGSGPAFVYLMIEALADGGVAAGLPRETALALAAKTVKGAAQMVFSDDATSESGMVHPGVLKDRVASPAGTTIAGLTELESSGVRGAFIRAVTRAAARSKELAG</sequence>
<dbReference type="NCBIfam" id="TIGR00112">
    <property type="entry name" value="proC"/>
    <property type="match status" value="1"/>
</dbReference>
<dbReference type="PROSITE" id="PS00521">
    <property type="entry name" value="P5CR"/>
    <property type="match status" value="1"/>
</dbReference>
<proteinExistence type="inferred from homology"/>
<evidence type="ECO:0000256" key="8">
    <source>
        <dbReference type="ARBA" id="ARBA00022650"/>
    </source>
</evidence>
<name>A0AAD5H025_9CHLO</name>
<feature type="domain" description="Pyrroline-5-carboxylate reductase catalytic N-terminal" evidence="14">
    <location>
        <begin position="61"/>
        <end position="169"/>
    </location>
</feature>
<evidence type="ECO:0000256" key="7">
    <source>
        <dbReference type="ARBA" id="ARBA00022605"/>
    </source>
</evidence>
<evidence type="ECO:0000256" key="3">
    <source>
        <dbReference type="ARBA" id="ARBA00005525"/>
    </source>
</evidence>
<dbReference type="GO" id="GO:0055129">
    <property type="term" value="P:L-proline biosynthetic process"/>
    <property type="evidence" value="ECO:0007669"/>
    <property type="project" value="TreeGrafter"/>
</dbReference>
<keyword evidence="9 13" id="KW-0521">NADP</keyword>
<dbReference type="InterPro" id="IPR008927">
    <property type="entry name" value="6-PGluconate_DH-like_C_sf"/>
</dbReference>
<dbReference type="InterPro" id="IPR000304">
    <property type="entry name" value="Pyrroline-COOH_reductase"/>
</dbReference>
<evidence type="ECO:0000256" key="9">
    <source>
        <dbReference type="ARBA" id="ARBA00022857"/>
    </source>
</evidence>
<reference evidence="16" key="1">
    <citation type="submission" date="2020-11" db="EMBL/GenBank/DDBJ databases">
        <title>Chlorella ohadii genome sequencing and assembly.</title>
        <authorList>
            <person name="Murik O."/>
            <person name="Treves H."/>
            <person name="Kedem I."/>
            <person name="Shotland Y."/>
            <person name="Kaplan A."/>
        </authorList>
    </citation>
    <scope>NUCLEOTIDE SEQUENCE</scope>
    <source>
        <strain evidence="16">1</strain>
    </source>
</reference>
<dbReference type="PANTHER" id="PTHR11645">
    <property type="entry name" value="PYRROLINE-5-CARBOXYLATE REDUCTASE"/>
    <property type="match status" value="1"/>
</dbReference>
<dbReference type="InterPro" id="IPR028939">
    <property type="entry name" value="P5C_Rdtase_cat_N"/>
</dbReference>
<dbReference type="PANTHER" id="PTHR11645:SF0">
    <property type="entry name" value="PYRROLINE-5-CARBOXYLATE REDUCTASE 3"/>
    <property type="match status" value="1"/>
</dbReference>
<dbReference type="AlphaFoldDB" id="A0AAD5H025"/>
<keyword evidence="7 13" id="KW-0028">Amino-acid biosynthesis</keyword>
<comment type="caution">
    <text evidence="16">The sequence shown here is derived from an EMBL/GenBank/DDBJ whole genome shotgun (WGS) entry which is preliminary data.</text>
</comment>
<dbReference type="Gene3D" id="3.40.50.720">
    <property type="entry name" value="NAD(P)-binding Rossmann-like Domain"/>
    <property type="match status" value="1"/>
</dbReference>
<evidence type="ECO:0000313" key="16">
    <source>
        <dbReference type="EMBL" id="KAI7838954.1"/>
    </source>
</evidence>
<comment type="similarity">
    <text evidence="3 13">Belongs to the pyrroline-5-carboxylate reductase family.</text>
</comment>
<dbReference type="Gene3D" id="1.10.3730.10">
    <property type="entry name" value="ProC C-terminal domain-like"/>
    <property type="match status" value="1"/>
</dbReference>
<evidence type="ECO:0000259" key="15">
    <source>
        <dbReference type="Pfam" id="PF14748"/>
    </source>
</evidence>
<evidence type="ECO:0000256" key="10">
    <source>
        <dbReference type="ARBA" id="ARBA00023002"/>
    </source>
</evidence>
<evidence type="ECO:0000256" key="4">
    <source>
        <dbReference type="ARBA" id="ARBA00012855"/>
    </source>
</evidence>
<dbReference type="Pfam" id="PF03807">
    <property type="entry name" value="F420_oxidored"/>
    <property type="match status" value="1"/>
</dbReference>
<dbReference type="InterPro" id="IPR029036">
    <property type="entry name" value="P5CR_dimer"/>
</dbReference>
<dbReference type="InterPro" id="IPR036291">
    <property type="entry name" value="NAD(P)-bd_dom_sf"/>
</dbReference>
<evidence type="ECO:0000259" key="14">
    <source>
        <dbReference type="Pfam" id="PF03807"/>
    </source>
</evidence>
<keyword evidence="6" id="KW-0963">Cytoplasm</keyword>
<dbReference type="SUPFAM" id="SSF51735">
    <property type="entry name" value="NAD(P)-binding Rossmann-fold domains"/>
    <property type="match status" value="1"/>
</dbReference>
<feature type="domain" description="Pyrroline-5-carboxylate reductase dimerisation" evidence="15">
    <location>
        <begin position="232"/>
        <end position="343"/>
    </location>
</feature>
<organism evidence="16 17">
    <name type="scientific">Chlorella ohadii</name>
    <dbReference type="NCBI Taxonomy" id="2649997"/>
    <lineage>
        <taxon>Eukaryota</taxon>
        <taxon>Viridiplantae</taxon>
        <taxon>Chlorophyta</taxon>
        <taxon>core chlorophytes</taxon>
        <taxon>Trebouxiophyceae</taxon>
        <taxon>Chlorellales</taxon>
        <taxon>Chlorellaceae</taxon>
        <taxon>Chlorella clade</taxon>
        <taxon>Chlorella</taxon>
    </lineage>
</organism>
<comment type="subcellular location">
    <subcellularLocation>
        <location evidence="1">Cytoplasm</location>
    </subcellularLocation>
</comment>
<accession>A0AAD5H025</accession>
<evidence type="ECO:0000256" key="6">
    <source>
        <dbReference type="ARBA" id="ARBA00022490"/>
    </source>
</evidence>
<evidence type="ECO:0000256" key="2">
    <source>
        <dbReference type="ARBA" id="ARBA00005205"/>
    </source>
</evidence>